<dbReference type="PANTHER" id="PTHR13351:SF1">
    <property type="entry name" value="RENIN RECEPTOR"/>
    <property type="match status" value="1"/>
</dbReference>
<keyword evidence="1" id="KW-0472">Membrane</keyword>
<keyword evidence="4" id="KW-1185">Reference proteome</keyword>
<organism evidence="3 4">
    <name type="scientific">Rhynocoris fuscipes</name>
    <dbReference type="NCBI Taxonomy" id="488301"/>
    <lineage>
        <taxon>Eukaryota</taxon>
        <taxon>Metazoa</taxon>
        <taxon>Ecdysozoa</taxon>
        <taxon>Arthropoda</taxon>
        <taxon>Hexapoda</taxon>
        <taxon>Insecta</taxon>
        <taxon>Pterygota</taxon>
        <taxon>Neoptera</taxon>
        <taxon>Paraneoptera</taxon>
        <taxon>Hemiptera</taxon>
        <taxon>Heteroptera</taxon>
        <taxon>Panheteroptera</taxon>
        <taxon>Cimicomorpha</taxon>
        <taxon>Reduviidae</taxon>
        <taxon>Harpactorinae</taxon>
        <taxon>Harpactorini</taxon>
        <taxon>Rhynocoris</taxon>
    </lineage>
</organism>
<gene>
    <name evidence="3" type="ORF">O3M35_009158</name>
</gene>
<sequence length="290" mass="32042">MTLKGTPTFVQFSTLYQYFAVYLFVSICFITVNGAGEISILQTPDSLSFRGQEQLDLSNVKNLLSSALGFTVPETPRWSGMVIKDPFQFADAVVVVSIPGVASLDSVQGRTYPLNTDEALDDTWKSLSWRLIDRFPTATNLTLNYLSLDVKSQASSLYGQLNPSVPTPSVEYLKSTSPEDEAFIEQVTTMEAVTDKIADRGVTNDGVPDAYWFSVPGLRPLIDTYGAKSKQVIEAKRLLSSSILLLSEVFNTAYNDKVLFVVMSSDDIITRRYRRQAGATIAFSHLNIIS</sequence>
<accession>A0AAW1D1U9</accession>
<evidence type="ECO:0000313" key="3">
    <source>
        <dbReference type="EMBL" id="KAK9505003.1"/>
    </source>
</evidence>
<evidence type="ECO:0000313" key="4">
    <source>
        <dbReference type="Proteomes" id="UP001461498"/>
    </source>
</evidence>
<dbReference type="InterPro" id="IPR012493">
    <property type="entry name" value="Renin_rcpt"/>
</dbReference>
<dbReference type="EMBL" id="JAPXFL010000006">
    <property type="protein sequence ID" value="KAK9505003.1"/>
    <property type="molecule type" value="Genomic_DNA"/>
</dbReference>
<feature type="transmembrane region" description="Helical" evidence="1">
    <location>
        <begin position="15"/>
        <end position="36"/>
    </location>
</feature>
<keyword evidence="1" id="KW-1133">Transmembrane helix</keyword>
<feature type="domain" description="Renin receptor N-terminal" evidence="2">
    <location>
        <begin position="35"/>
        <end position="266"/>
    </location>
</feature>
<comment type="caution">
    <text evidence="3">The sequence shown here is derived from an EMBL/GenBank/DDBJ whole genome shotgun (WGS) entry which is preliminary data.</text>
</comment>
<dbReference type="PANTHER" id="PTHR13351">
    <property type="entry name" value="RENIN RECEPTOR"/>
    <property type="match status" value="1"/>
</dbReference>
<dbReference type="InterPro" id="IPR057318">
    <property type="entry name" value="RENR_N"/>
</dbReference>
<name>A0AAW1D1U9_9HEMI</name>
<keyword evidence="1" id="KW-0812">Transmembrane</keyword>
<dbReference type="AlphaFoldDB" id="A0AAW1D1U9"/>
<dbReference type="Pfam" id="PF25294">
    <property type="entry name" value="RENR_N"/>
    <property type="match status" value="1"/>
</dbReference>
<dbReference type="GO" id="GO:0009897">
    <property type="term" value="C:external side of plasma membrane"/>
    <property type="evidence" value="ECO:0007669"/>
    <property type="project" value="TreeGrafter"/>
</dbReference>
<protein>
    <recommendedName>
        <fullName evidence="2">Renin receptor N-terminal domain-containing protein</fullName>
    </recommendedName>
</protein>
<evidence type="ECO:0000256" key="1">
    <source>
        <dbReference type="SAM" id="Phobius"/>
    </source>
</evidence>
<dbReference type="GO" id="GO:0030177">
    <property type="term" value="P:positive regulation of Wnt signaling pathway"/>
    <property type="evidence" value="ECO:0007669"/>
    <property type="project" value="TreeGrafter"/>
</dbReference>
<proteinExistence type="predicted"/>
<dbReference type="GO" id="GO:0038023">
    <property type="term" value="F:signaling receptor activity"/>
    <property type="evidence" value="ECO:0007669"/>
    <property type="project" value="InterPro"/>
</dbReference>
<evidence type="ECO:0000259" key="2">
    <source>
        <dbReference type="Pfam" id="PF25294"/>
    </source>
</evidence>
<reference evidence="3 4" key="1">
    <citation type="submission" date="2022-12" db="EMBL/GenBank/DDBJ databases">
        <title>Chromosome-level genome assembly of true bugs.</title>
        <authorList>
            <person name="Ma L."/>
            <person name="Li H."/>
        </authorList>
    </citation>
    <scope>NUCLEOTIDE SEQUENCE [LARGE SCALE GENOMIC DNA]</scope>
    <source>
        <strain evidence="3">Lab_2022b</strain>
    </source>
</reference>
<dbReference type="Proteomes" id="UP001461498">
    <property type="component" value="Unassembled WGS sequence"/>
</dbReference>